<reference evidence="3" key="1">
    <citation type="submission" date="2023-02" db="EMBL/GenBank/DDBJ databases">
        <title>Identification and recombinant expression of a fungal hydrolase from Papiliotrema laurentii that hydrolyzes apple cutin and clears colloidal polyester polyurethane.</title>
        <authorList>
            <consortium name="DOE Joint Genome Institute"/>
            <person name="Roman V.A."/>
            <person name="Bojanowski C."/>
            <person name="Crable B.R."/>
            <person name="Wagner D.N."/>
            <person name="Hung C.S."/>
            <person name="Nadeau L.J."/>
            <person name="Schratz L."/>
            <person name="Haridas S."/>
            <person name="Pangilinan J."/>
            <person name="Lipzen A."/>
            <person name="Na H."/>
            <person name="Yan M."/>
            <person name="Ng V."/>
            <person name="Grigoriev I.V."/>
            <person name="Spatafora J.W."/>
            <person name="Barlow D."/>
            <person name="Biffinger J."/>
            <person name="Kelley-Loughnane N."/>
            <person name="Varaljay V.A."/>
            <person name="Crookes-Goodson W.J."/>
        </authorList>
    </citation>
    <scope>NUCLEOTIDE SEQUENCE</scope>
    <source>
        <strain evidence="3">5307AH</strain>
    </source>
</reference>
<dbReference type="SMART" id="SM00066">
    <property type="entry name" value="GAL4"/>
    <property type="match status" value="1"/>
</dbReference>
<feature type="region of interest" description="Disordered" evidence="1">
    <location>
        <begin position="101"/>
        <end position="150"/>
    </location>
</feature>
<feature type="domain" description="Zn(2)-C6 fungal-type" evidence="2">
    <location>
        <begin position="158"/>
        <end position="188"/>
    </location>
</feature>
<proteinExistence type="predicted"/>
<organism evidence="3 4">
    <name type="scientific">Papiliotrema laurentii</name>
    <name type="common">Cryptococcus laurentii</name>
    <dbReference type="NCBI Taxonomy" id="5418"/>
    <lineage>
        <taxon>Eukaryota</taxon>
        <taxon>Fungi</taxon>
        <taxon>Dikarya</taxon>
        <taxon>Basidiomycota</taxon>
        <taxon>Agaricomycotina</taxon>
        <taxon>Tremellomycetes</taxon>
        <taxon>Tremellales</taxon>
        <taxon>Rhynchogastremaceae</taxon>
        <taxon>Papiliotrema</taxon>
    </lineage>
</organism>
<keyword evidence="4" id="KW-1185">Reference proteome</keyword>
<dbReference type="EMBL" id="JAODAN010000004">
    <property type="protein sequence ID" value="KAK1924545.1"/>
    <property type="molecule type" value="Genomic_DNA"/>
</dbReference>
<sequence>MEEQSSHPQVCPEQLTYKTRKFLGAVPFGLNPNDLCPSFADFNLETAHHLPTAPTDTKRPGPFTTYPSMNVDSCPFLNISSANEQSPAAFYATSSLEFSHAQPSSGRASATGQRGTGLRSTSGEGNREVRKGRCTVGSSAPGSKRRKKRLDYKRMSTACGNCRSRRRRCVASETAKCVRCLDVALDCVGMVLPRRVSE</sequence>
<dbReference type="Proteomes" id="UP001182556">
    <property type="component" value="Unassembled WGS sequence"/>
</dbReference>
<name>A0AAD9L5P0_PAPLA</name>
<gene>
    <name evidence="3" type="ORF">DB88DRAFT_223553</name>
</gene>
<dbReference type="AlphaFoldDB" id="A0AAD9L5P0"/>
<evidence type="ECO:0000313" key="4">
    <source>
        <dbReference type="Proteomes" id="UP001182556"/>
    </source>
</evidence>
<dbReference type="GO" id="GO:0000981">
    <property type="term" value="F:DNA-binding transcription factor activity, RNA polymerase II-specific"/>
    <property type="evidence" value="ECO:0007669"/>
    <property type="project" value="InterPro"/>
</dbReference>
<comment type="caution">
    <text evidence="3">The sequence shown here is derived from an EMBL/GenBank/DDBJ whole genome shotgun (WGS) entry which is preliminary data.</text>
</comment>
<dbReference type="InterPro" id="IPR001138">
    <property type="entry name" value="Zn2Cys6_DnaBD"/>
</dbReference>
<evidence type="ECO:0000313" key="3">
    <source>
        <dbReference type="EMBL" id="KAK1924545.1"/>
    </source>
</evidence>
<feature type="compositionally biased region" description="Polar residues" evidence="1">
    <location>
        <begin position="101"/>
        <end position="124"/>
    </location>
</feature>
<protein>
    <recommendedName>
        <fullName evidence="2">Zn(2)-C6 fungal-type domain-containing protein</fullName>
    </recommendedName>
</protein>
<accession>A0AAD9L5P0</accession>
<dbReference type="SUPFAM" id="SSF57701">
    <property type="entry name" value="Zn2/Cys6 DNA-binding domain"/>
    <property type="match status" value="1"/>
</dbReference>
<dbReference type="GO" id="GO:0008270">
    <property type="term" value="F:zinc ion binding"/>
    <property type="evidence" value="ECO:0007669"/>
    <property type="project" value="InterPro"/>
</dbReference>
<dbReference type="PROSITE" id="PS00463">
    <property type="entry name" value="ZN2_CY6_FUNGAL_1"/>
    <property type="match status" value="1"/>
</dbReference>
<evidence type="ECO:0000259" key="2">
    <source>
        <dbReference type="PROSITE" id="PS50048"/>
    </source>
</evidence>
<dbReference type="InterPro" id="IPR036864">
    <property type="entry name" value="Zn2-C6_fun-type_DNA-bd_sf"/>
</dbReference>
<dbReference type="PROSITE" id="PS50048">
    <property type="entry name" value="ZN2_CY6_FUNGAL_2"/>
    <property type="match status" value="1"/>
</dbReference>
<evidence type="ECO:0000256" key="1">
    <source>
        <dbReference type="SAM" id="MobiDB-lite"/>
    </source>
</evidence>